<keyword evidence="5" id="KW-1185">Reference proteome</keyword>
<sequence>MTVRSAVAGRTVLITGSTDGLGRELAVRLAVEGARVLVHGRDAGRAEEVRERIREVTAGSGFGPGADSGPGSGSGPRSGSRSGAGAGCGSAEVLLADLADLRAVDRLADEVLARHDRLDVLINNAGLGGGAPGSARQESADGYELRFAVNYLAGFHLTRRLLPLLTRSAPARIINVASVGQQALDFTDVMLERGYDRSRAYAQSKLAQIMFTFDLADGLDPAAVFVGALHPATYMATTMVREAGVAPWSTVEEGVEAVLHLLGAPARGVPSGRYFNGTEESRADAQAYDALARRRLRELSGDLVARALAPGRV</sequence>
<evidence type="ECO:0000256" key="1">
    <source>
        <dbReference type="ARBA" id="ARBA00023002"/>
    </source>
</evidence>
<accession>A0ABW8LPT6</accession>
<proteinExistence type="inferred from homology"/>
<gene>
    <name evidence="4" type="ORF">ACI2L5_23705</name>
</gene>
<dbReference type="PRINTS" id="PR00080">
    <property type="entry name" value="SDRFAMILY"/>
</dbReference>
<dbReference type="Pfam" id="PF00106">
    <property type="entry name" value="adh_short"/>
    <property type="match status" value="2"/>
</dbReference>
<protein>
    <submittedName>
        <fullName evidence="4">SDR family NAD(P)-dependent oxidoreductase</fullName>
    </submittedName>
</protein>
<dbReference type="InterPro" id="IPR002347">
    <property type="entry name" value="SDR_fam"/>
</dbReference>
<dbReference type="Proteomes" id="UP001620295">
    <property type="component" value="Unassembled WGS sequence"/>
</dbReference>
<evidence type="ECO:0000313" key="4">
    <source>
        <dbReference type="EMBL" id="MFK4267918.1"/>
    </source>
</evidence>
<dbReference type="EMBL" id="JBJDQH010000008">
    <property type="protein sequence ID" value="MFK4267918.1"/>
    <property type="molecule type" value="Genomic_DNA"/>
</dbReference>
<dbReference type="SUPFAM" id="SSF51735">
    <property type="entry name" value="NAD(P)-binding Rossmann-fold domains"/>
    <property type="match status" value="1"/>
</dbReference>
<organism evidence="4 5">
    <name type="scientific">Streptomyces milbemycinicus</name>
    <dbReference type="NCBI Taxonomy" id="476552"/>
    <lineage>
        <taxon>Bacteria</taxon>
        <taxon>Bacillati</taxon>
        <taxon>Actinomycetota</taxon>
        <taxon>Actinomycetes</taxon>
        <taxon>Kitasatosporales</taxon>
        <taxon>Streptomycetaceae</taxon>
        <taxon>Streptomyces</taxon>
    </lineage>
</organism>
<feature type="region of interest" description="Disordered" evidence="3">
    <location>
        <begin position="55"/>
        <end position="85"/>
    </location>
</feature>
<comment type="similarity">
    <text evidence="2">Belongs to the short-chain dehydrogenases/reductases (SDR) family.</text>
</comment>
<evidence type="ECO:0000256" key="3">
    <source>
        <dbReference type="SAM" id="MobiDB-lite"/>
    </source>
</evidence>
<feature type="compositionally biased region" description="Gly residues" evidence="3">
    <location>
        <begin position="60"/>
        <end position="85"/>
    </location>
</feature>
<comment type="caution">
    <text evidence="4">The sequence shown here is derived from an EMBL/GenBank/DDBJ whole genome shotgun (WGS) entry which is preliminary data.</text>
</comment>
<reference evidence="4 5" key="1">
    <citation type="submission" date="2024-11" db="EMBL/GenBank/DDBJ databases">
        <title>The Natural Products Discovery Center: Release of the First 8490 Sequenced Strains for Exploring Actinobacteria Biosynthetic Diversity.</title>
        <authorList>
            <person name="Kalkreuter E."/>
            <person name="Kautsar S.A."/>
            <person name="Yang D."/>
            <person name="Bader C.D."/>
            <person name="Teijaro C.N."/>
            <person name="Fluegel L."/>
            <person name="Davis C.M."/>
            <person name="Simpson J.R."/>
            <person name="Lauterbach L."/>
            <person name="Steele A.D."/>
            <person name="Gui C."/>
            <person name="Meng S."/>
            <person name="Li G."/>
            <person name="Viehrig K."/>
            <person name="Ye F."/>
            <person name="Su P."/>
            <person name="Kiefer A.F."/>
            <person name="Nichols A."/>
            <person name="Cepeda A.J."/>
            <person name="Yan W."/>
            <person name="Fan B."/>
            <person name="Jiang Y."/>
            <person name="Adhikari A."/>
            <person name="Zheng C.-J."/>
            <person name="Schuster L."/>
            <person name="Cowan T.M."/>
            <person name="Smanski M.J."/>
            <person name="Chevrette M.G."/>
            <person name="De Carvalho L.P.S."/>
            <person name="Shen B."/>
        </authorList>
    </citation>
    <scope>NUCLEOTIDE SEQUENCE [LARGE SCALE GENOMIC DNA]</scope>
    <source>
        <strain evidence="4 5">NPDC020863</strain>
    </source>
</reference>
<keyword evidence="1" id="KW-0560">Oxidoreductase</keyword>
<dbReference type="PANTHER" id="PTHR43157:SF31">
    <property type="entry name" value="PHOSPHATIDYLINOSITOL-GLYCAN BIOSYNTHESIS CLASS F PROTEIN"/>
    <property type="match status" value="1"/>
</dbReference>
<dbReference type="RefSeq" id="WP_358630094.1">
    <property type="nucleotide sequence ID" value="NZ_JBFAEV010000002.1"/>
</dbReference>
<evidence type="ECO:0000313" key="5">
    <source>
        <dbReference type="Proteomes" id="UP001620295"/>
    </source>
</evidence>
<dbReference type="Gene3D" id="3.40.50.720">
    <property type="entry name" value="NAD(P)-binding Rossmann-like Domain"/>
    <property type="match status" value="1"/>
</dbReference>
<name>A0ABW8LPT6_9ACTN</name>
<dbReference type="PRINTS" id="PR00081">
    <property type="entry name" value="GDHRDH"/>
</dbReference>
<dbReference type="PANTHER" id="PTHR43157">
    <property type="entry name" value="PHOSPHATIDYLINOSITOL-GLYCAN BIOSYNTHESIS CLASS F PROTEIN-RELATED"/>
    <property type="match status" value="1"/>
</dbReference>
<evidence type="ECO:0000256" key="2">
    <source>
        <dbReference type="RuleBase" id="RU000363"/>
    </source>
</evidence>
<dbReference type="InterPro" id="IPR036291">
    <property type="entry name" value="NAD(P)-bd_dom_sf"/>
</dbReference>